<dbReference type="SMART" id="SM00701">
    <property type="entry name" value="PGRP"/>
    <property type="match status" value="1"/>
</dbReference>
<gene>
    <name evidence="5" type="primary">Pglyrp2</name>
    <name evidence="5" type="ORF">SMICAP_R08544</name>
</gene>
<dbReference type="Pfam" id="PF01510">
    <property type="entry name" value="Amidase_2"/>
    <property type="match status" value="1"/>
</dbReference>
<accession>A0A7K8R5T9</accession>
<dbReference type="GO" id="GO:0008745">
    <property type="term" value="F:N-acetylmuramoyl-L-alanine amidase activity"/>
    <property type="evidence" value="ECO:0007669"/>
    <property type="project" value="InterPro"/>
</dbReference>
<evidence type="ECO:0000256" key="3">
    <source>
        <dbReference type="SAM" id="MobiDB-lite"/>
    </source>
</evidence>
<proteinExistence type="inferred from homology"/>
<feature type="compositionally biased region" description="Pro residues" evidence="3">
    <location>
        <begin position="8"/>
        <end position="20"/>
    </location>
</feature>
<feature type="region of interest" description="Disordered" evidence="3">
    <location>
        <begin position="1"/>
        <end position="20"/>
    </location>
</feature>
<dbReference type="InterPro" id="IPR036505">
    <property type="entry name" value="Amidase/PGRP_sf"/>
</dbReference>
<keyword evidence="6" id="KW-1185">Reference proteome</keyword>
<dbReference type="Gene3D" id="3.40.80.10">
    <property type="entry name" value="Peptidoglycan recognition protein-like"/>
    <property type="match status" value="1"/>
</dbReference>
<evidence type="ECO:0000313" key="5">
    <source>
        <dbReference type="EMBL" id="NXF12574.1"/>
    </source>
</evidence>
<dbReference type="PANTHER" id="PTHR11022:SF66">
    <property type="entry name" value="N-ACETYLMURAMOYL-L-ALANINE AMIDASE"/>
    <property type="match status" value="1"/>
</dbReference>
<dbReference type="PANTHER" id="PTHR11022">
    <property type="entry name" value="PEPTIDOGLYCAN RECOGNITION PROTEIN"/>
    <property type="match status" value="1"/>
</dbReference>
<feature type="domain" description="Peptidoglycan recognition protein family" evidence="4">
    <location>
        <begin position="306"/>
        <end position="452"/>
    </location>
</feature>
<feature type="non-terminal residue" evidence="5">
    <location>
        <position position="1"/>
    </location>
</feature>
<dbReference type="GO" id="GO:0002376">
    <property type="term" value="P:immune system process"/>
    <property type="evidence" value="ECO:0007669"/>
    <property type="project" value="UniProtKB-KW"/>
</dbReference>
<keyword evidence="2" id="KW-0391">Immunity</keyword>
<evidence type="ECO:0000259" key="4">
    <source>
        <dbReference type="SMART" id="SM00701"/>
    </source>
</evidence>
<dbReference type="CDD" id="cd06583">
    <property type="entry name" value="PGRP"/>
    <property type="match status" value="1"/>
</dbReference>
<dbReference type="InterPro" id="IPR015510">
    <property type="entry name" value="PGRP"/>
</dbReference>
<dbReference type="FunFam" id="3.40.80.10:FF:000001">
    <property type="entry name" value="Peptidoglycan recognition protein 1"/>
    <property type="match status" value="1"/>
</dbReference>
<dbReference type="Proteomes" id="UP000567624">
    <property type="component" value="Unassembled WGS sequence"/>
</dbReference>
<dbReference type="EMBL" id="VWYW01001059">
    <property type="protein sequence ID" value="NXF12574.1"/>
    <property type="molecule type" value="Genomic_DNA"/>
</dbReference>
<evidence type="ECO:0000256" key="1">
    <source>
        <dbReference type="ARBA" id="ARBA00007553"/>
    </source>
</evidence>
<dbReference type="InterPro" id="IPR006619">
    <property type="entry name" value="PGRP_domain_met/bac"/>
</dbReference>
<comment type="similarity">
    <text evidence="1">Belongs to the N-acetylmuramoyl-L-alanine amidase 2 family.</text>
</comment>
<comment type="caution">
    <text evidence="5">The sequence shown here is derived from an EMBL/GenBank/DDBJ whole genome shotgun (WGS) entry which is preliminary data.</text>
</comment>
<name>A0A7K8R5T9_9PASS</name>
<feature type="non-terminal residue" evidence="5">
    <location>
        <position position="472"/>
    </location>
</feature>
<dbReference type="InterPro" id="IPR002502">
    <property type="entry name" value="Amidase_domain"/>
</dbReference>
<dbReference type="GO" id="GO:0008270">
    <property type="term" value="F:zinc ion binding"/>
    <property type="evidence" value="ECO:0007669"/>
    <property type="project" value="InterPro"/>
</dbReference>
<protein>
    <submittedName>
        <fullName evidence="5">PGRP2 amidase</fullName>
    </submittedName>
</protein>
<dbReference type="GO" id="GO:0009253">
    <property type="term" value="P:peptidoglycan catabolic process"/>
    <property type="evidence" value="ECO:0007669"/>
    <property type="project" value="InterPro"/>
</dbReference>
<sequence length="472" mass="51074">LCDSLAPTAPPFPPISAPPGLPPRHMDLVVHIVDALESPSQGGSPSTVLALVRALGVCSTPGCRAVLGEPPDIPQAPPELSPEQWQLLTELLRHNPAAPERGAVLAPDGSTVALGPVLAGIEVGLRRGSEGSWDPLPTLQPPVDPLYAVTIAEALGTSFLLARGGDGDQTTLGPGGCWDDVEDPQNYTLMSPPTPIPDAVANGAMDGMVLGAHLAREPTPLSELLRGYYGTGNGSETGRHPSSYRRRNFRVLVGPGRLEEEVMAMLEVLRDLPPTRELLEDVGVDEVAAVAHRASRAFTERYVECPDIMPRCMWGARPYWGTPSLLTLPLGSVYIHHTLEPSTPCRNFHACARAMRHMQRFHQDTRGWDDIGYSFVVGSDGYLYQGRGWHWVGAHTKGYNTKGFGVGYVGDFSATLPDPDTLALVRDELLPCAVRSGRILWNYTLHGHRQLGHTDCPGNALFQEIQTWPGFQ</sequence>
<dbReference type="AlphaFoldDB" id="A0A7K8R5T9"/>
<dbReference type="SUPFAM" id="SSF55846">
    <property type="entry name" value="N-acetylmuramoyl-L-alanine amidase-like"/>
    <property type="match status" value="1"/>
</dbReference>
<organism evidence="5 6">
    <name type="scientific">Smithornis capensis</name>
    <dbReference type="NCBI Taxonomy" id="363769"/>
    <lineage>
        <taxon>Eukaryota</taxon>
        <taxon>Metazoa</taxon>
        <taxon>Chordata</taxon>
        <taxon>Craniata</taxon>
        <taxon>Vertebrata</taxon>
        <taxon>Euteleostomi</taxon>
        <taxon>Archelosauria</taxon>
        <taxon>Archosauria</taxon>
        <taxon>Dinosauria</taxon>
        <taxon>Saurischia</taxon>
        <taxon>Theropoda</taxon>
        <taxon>Coelurosauria</taxon>
        <taxon>Aves</taxon>
        <taxon>Neognathae</taxon>
        <taxon>Neoaves</taxon>
        <taxon>Telluraves</taxon>
        <taxon>Australaves</taxon>
        <taxon>Passeriformes</taxon>
        <taxon>Eurylaimidae</taxon>
        <taxon>Smithornis</taxon>
    </lineage>
</organism>
<reference evidence="5 6" key="1">
    <citation type="submission" date="2019-09" db="EMBL/GenBank/DDBJ databases">
        <title>Bird 10,000 Genomes (B10K) Project - Family phase.</title>
        <authorList>
            <person name="Zhang G."/>
        </authorList>
    </citation>
    <scope>NUCLEOTIDE SEQUENCE [LARGE SCALE GENOMIC DNA]</scope>
    <source>
        <strain evidence="5">B10K-CU-031-20</strain>
    </source>
</reference>
<evidence type="ECO:0000256" key="2">
    <source>
        <dbReference type="ARBA" id="ARBA00022859"/>
    </source>
</evidence>
<evidence type="ECO:0000313" key="6">
    <source>
        <dbReference type="Proteomes" id="UP000567624"/>
    </source>
</evidence>